<accession>A0A6J5KXQ0</accession>
<sequence length="84" mass="9685">MSQTKFYKNLSRDEVIERLTAQDVRTVLTAADEGDYQFLCDLIQGNGVVQYNRMTPDQLEAEYGEREDTIEALIEDDEMPYSVV</sequence>
<protein>
    <submittedName>
        <fullName evidence="1">Uncharacterized protein</fullName>
    </submittedName>
</protein>
<reference evidence="1" key="1">
    <citation type="submission" date="2020-04" db="EMBL/GenBank/DDBJ databases">
        <authorList>
            <person name="Chiriac C."/>
            <person name="Salcher M."/>
            <person name="Ghai R."/>
            <person name="Kavagutti S V."/>
        </authorList>
    </citation>
    <scope>NUCLEOTIDE SEQUENCE</scope>
</reference>
<proteinExistence type="predicted"/>
<name>A0A6J5KXQ0_9CAUD</name>
<dbReference type="EMBL" id="LR796187">
    <property type="protein sequence ID" value="CAB4125723.1"/>
    <property type="molecule type" value="Genomic_DNA"/>
</dbReference>
<evidence type="ECO:0000313" key="1">
    <source>
        <dbReference type="EMBL" id="CAB4125723.1"/>
    </source>
</evidence>
<gene>
    <name evidence="2" type="ORF">UFOVP181_444</name>
    <name evidence="1" type="ORF">UFOVP57_197</name>
</gene>
<evidence type="ECO:0000313" key="2">
    <source>
        <dbReference type="EMBL" id="CAB5209347.1"/>
    </source>
</evidence>
<organism evidence="1">
    <name type="scientific">uncultured Caudovirales phage</name>
    <dbReference type="NCBI Taxonomy" id="2100421"/>
    <lineage>
        <taxon>Viruses</taxon>
        <taxon>Duplodnaviria</taxon>
        <taxon>Heunggongvirae</taxon>
        <taxon>Uroviricota</taxon>
        <taxon>Caudoviricetes</taxon>
        <taxon>Peduoviridae</taxon>
        <taxon>Maltschvirus</taxon>
        <taxon>Maltschvirus maltsch</taxon>
    </lineage>
</organism>
<dbReference type="EMBL" id="LR798231">
    <property type="protein sequence ID" value="CAB5209347.1"/>
    <property type="molecule type" value="Genomic_DNA"/>
</dbReference>